<dbReference type="EMBL" id="AYSA01000134">
    <property type="protein sequence ID" value="ESZ96529.1"/>
    <property type="molecule type" value="Genomic_DNA"/>
</dbReference>
<accession>W9CPH4</accession>
<keyword evidence="3" id="KW-1185">Reference proteome</keyword>
<feature type="region of interest" description="Disordered" evidence="1">
    <location>
        <begin position="73"/>
        <end position="112"/>
    </location>
</feature>
<dbReference type="PROSITE" id="PS51257">
    <property type="entry name" value="PROKAR_LIPOPROTEIN"/>
    <property type="match status" value="1"/>
</dbReference>
<dbReference type="HOGENOM" id="CLU_2147328_0_0_1"/>
<comment type="caution">
    <text evidence="2">The sequence shown here is derived from an EMBL/GenBank/DDBJ whole genome shotgun (WGS) entry which is preliminary data.</text>
</comment>
<protein>
    <submittedName>
        <fullName evidence="2">Uncharacterized protein</fullName>
    </submittedName>
</protein>
<name>W9CPH4_SCLBF</name>
<sequence length="112" mass="12595">MLVKAISNHCTFLVGCLLEGTLRLSVPVTQASTAQLSSAQLSSADHSFIFSIMQELGKYTNLATLQGKGATERKSYNLGLQERREKREGRGEGERRERRGERREKRGRGERN</sequence>
<evidence type="ECO:0000313" key="3">
    <source>
        <dbReference type="Proteomes" id="UP000019487"/>
    </source>
</evidence>
<reference evidence="2 3" key="1">
    <citation type="journal article" date="2014" name="Genome Announc.">
        <title>Draft genome sequence of Sclerotinia borealis, a psychrophilic plant pathogenic fungus.</title>
        <authorList>
            <person name="Mardanov A.V."/>
            <person name="Beletsky A.V."/>
            <person name="Kadnikov V.V."/>
            <person name="Ignatov A.N."/>
            <person name="Ravin N.V."/>
        </authorList>
    </citation>
    <scope>NUCLEOTIDE SEQUENCE [LARGE SCALE GENOMIC DNA]</scope>
    <source>
        <strain evidence="3">F-4157</strain>
    </source>
</reference>
<dbReference type="AlphaFoldDB" id="W9CPH4"/>
<proteinExistence type="predicted"/>
<gene>
    <name evidence="2" type="ORF">SBOR_3031</name>
</gene>
<organism evidence="2 3">
    <name type="scientific">Sclerotinia borealis (strain F-4128)</name>
    <dbReference type="NCBI Taxonomy" id="1432307"/>
    <lineage>
        <taxon>Eukaryota</taxon>
        <taxon>Fungi</taxon>
        <taxon>Dikarya</taxon>
        <taxon>Ascomycota</taxon>
        <taxon>Pezizomycotina</taxon>
        <taxon>Leotiomycetes</taxon>
        <taxon>Helotiales</taxon>
        <taxon>Sclerotiniaceae</taxon>
        <taxon>Sclerotinia</taxon>
    </lineage>
</organism>
<evidence type="ECO:0000256" key="1">
    <source>
        <dbReference type="SAM" id="MobiDB-lite"/>
    </source>
</evidence>
<dbReference type="Proteomes" id="UP000019487">
    <property type="component" value="Unassembled WGS sequence"/>
</dbReference>
<evidence type="ECO:0000313" key="2">
    <source>
        <dbReference type="EMBL" id="ESZ96529.1"/>
    </source>
</evidence>